<keyword evidence="3" id="KW-1185">Reference proteome</keyword>
<accession>A0A9X1WLC6</accession>
<sequence>MVWLLVQFATTILLAVFAVIARLAAAAPRWVFPVQVPDRMSMAGHEHGHTGSTASQSVSVAELTGPKTGTPDRSFILEAKKTTITLPSGDRKEVWTYNWQIPGPEFRVKERYVRGVMFITPSEMENIYNDSKYEKGRIVWNHLVRQA</sequence>
<dbReference type="RefSeq" id="WP_244719986.1">
    <property type="nucleotide sequence ID" value="NZ_JALIRP010000001.1"/>
</dbReference>
<organism evidence="2 3">
    <name type="scientific">Paenibacillus mangrovi</name>
    <dbReference type="NCBI Taxonomy" id="2931978"/>
    <lineage>
        <taxon>Bacteria</taxon>
        <taxon>Bacillati</taxon>
        <taxon>Bacillota</taxon>
        <taxon>Bacilli</taxon>
        <taxon>Bacillales</taxon>
        <taxon>Paenibacillaceae</taxon>
        <taxon>Paenibacillus</taxon>
    </lineage>
</organism>
<proteinExistence type="predicted"/>
<evidence type="ECO:0000313" key="3">
    <source>
        <dbReference type="Proteomes" id="UP001139347"/>
    </source>
</evidence>
<reference evidence="2" key="1">
    <citation type="submission" date="2022-04" db="EMBL/GenBank/DDBJ databases">
        <title>Paenibacillus mangrovi sp. nov., a novel endophytic bacterium isolated from bark of Kandelia candel.</title>
        <authorList>
            <person name="Tuo L."/>
        </authorList>
    </citation>
    <scope>NUCLEOTIDE SEQUENCE</scope>
    <source>
        <strain evidence="2">KQZ6P-2</strain>
    </source>
</reference>
<feature type="region of interest" description="Disordered" evidence="1">
    <location>
        <begin position="43"/>
        <end position="69"/>
    </location>
</feature>
<name>A0A9X1WLC6_9BACL</name>
<dbReference type="Gene3D" id="2.60.40.420">
    <property type="entry name" value="Cupredoxins - blue copper proteins"/>
    <property type="match status" value="1"/>
</dbReference>
<dbReference type="EMBL" id="JALIRP010000001">
    <property type="protein sequence ID" value="MCJ8010806.1"/>
    <property type="molecule type" value="Genomic_DNA"/>
</dbReference>
<protein>
    <submittedName>
        <fullName evidence="2">Uncharacterized protein</fullName>
    </submittedName>
</protein>
<evidence type="ECO:0000313" key="2">
    <source>
        <dbReference type="EMBL" id="MCJ8010806.1"/>
    </source>
</evidence>
<dbReference type="AlphaFoldDB" id="A0A9X1WLC6"/>
<comment type="caution">
    <text evidence="2">The sequence shown here is derived from an EMBL/GenBank/DDBJ whole genome shotgun (WGS) entry which is preliminary data.</text>
</comment>
<dbReference type="Proteomes" id="UP001139347">
    <property type="component" value="Unassembled WGS sequence"/>
</dbReference>
<dbReference type="InterPro" id="IPR008972">
    <property type="entry name" value="Cupredoxin"/>
</dbReference>
<gene>
    <name evidence="2" type="ORF">MUG84_03485</name>
</gene>
<feature type="compositionally biased region" description="Polar residues" evidence="1">
    <location>
        <begin position="50"/>
        <end position="59"/>
    </location>
</feature>
<evidence type="ECO:0000256" key="1">
    <source>
        <dbReference type="SAM" id="MobiDB-lite"/>
    </source>
</evidence>